<accession>A0ABP3YDY4</accession>
<keyword evidence="4" id="KW-1185">Reference proteome</keyword>
<dbReference type="InterPro" id="IPR036415">
    <property type="entry name" value="Lamin_tail_dom_sf"/>
</dbReference>
<gene>
    <name evidence="3" type="ORF">GCM10009119_15120</name>
</gene>
<dbReference type="Pfam" id="PF00932">
    <property type="entry name" value="LTD"/>
    <property type="match status" value="2"/>
</dbReference>
<comment type="caution">
    <text evidence="3">The sequence shown here is derived from an EMBL/GenBank/DDBJ whole genome shotgun (WGS) entry which is preliminary data.</text>
</comment>
<dbReference type="Gene3D" id="2.60.40.4070">
    <property type="match status" value="1"/>
</dbReference>
<dbReference type="Gene3D" id="2.60.40.1220">
    <property type="match status" value="1"/>
</dbReference>
<dbReference type="SUPFAM" id="SSF74853">
    <property type="entry name" value="Lamin A/C globular tail domain"/>
    <property type="match status" value="1"/>
</dbReference>
<proteinExistence type="predicted"/>
<evidence type="ECO:0000256" key="1">
    <source>
        <dbReference type="ARBA" id="ARBA00022729"/>
    </source>
</evidence>
<reference evidence="4" key="1">
    <citation type="journal article" date="2019" name="Int. J. Syst. Evol. Microbiol.">
        <title>The Global Catalogue of Microorganisms (GCM) 10K type strain sequencing project: providing services to taxonomists for standard genome sequencing and annotation.</title>
        <authorList>
            <consortium name="The Broad Institute Genomics Platform"/>
            <consortium name="The Broad Institute Genome Sequencing Center for Infectious Disease"/>
            <person name="Wu L."/>
            <person name="Ma J."/>
        </authorList>
    </citation>
    <scope>NUCLEOTIDE SEQUENCE [LARGE SCALE GENOMIC DNA]</scope>
    <source>
        <strain evidence="4">JCM 16112</strain>
    </source>
</reference>
<evidence type="ECO:0000313" key="4">
    <source>
        <dbReference type="Proteomes" id="UP001500469"/>
    </source>
</evidence>
<dbReference type="InterPro" id="IPR001322">
    <property type="entry name" value="Lamin_tail_dom"/>
</dbReference>
<dbReference type="Proteomes" id="UP001500469">
    <property type="component" value="Unassembled WGS sequence"/>
</dbReference>
<evidence type="ECO:0000313" key="3">
    <source>
        <dbReference type="EMBL" id="GAA0878544.1"/>
    </source>
</evidence>
<dbReference type="EMBL" id="BAAAFI010000006">
    <property type="protein sequence ID" value="GAA0878544.1"/>
    <property type="molecule type" value="Genomic_DNA"/>
</dbReference>
<name>A0ABP3YDY4_9BACT</name>
<organism evidence="3 4">
    <name type="scientific">Algoriphagus jejuensis</name>
    <dbReference type="NCBI Taxonomy" id="419934"/>
    <lineage>
        <taxon>Bacteria</taxon>
        <taxon>Pseudomonadati</taxon>
        <taxon>Bacteroidota</taxon>
        <taxon>Cytophagia</taxon>
        <taxon>Cytophagales</taxon>
        <taxon>Cyclobacteriaceae</taxon>
        <taxon>Algoriphagus</taxon>
    </lineage>
</organism>
<feature type="domain" description="LTD" evidence="2">
    <location>
        <begin position="539"/>
        <end position="650"/>
    </location>
</feature>
<sequence>MGEKHGFAQRQNFESDFEPTGFPQEFLPNWYGNEVRGSSARIFQASGQGLDGSKALAVQPISSFDGRIWVRLTPDQFDNPEVEFYAKALKNGTGTRAALVFYSWGESIYDEFSVPTQIGADLEFANENQEWRKFTLQIPAELKAESELVLCFEIRYGFGTGTAARWLMDDFEFGDFLRDKTPPQVTATKGYSENSILVQFSEKVDPVFSIFPISYELEGKSPEKAELKNDSLAVLTFFETLEQSKNYPLAIRQIPDIAGNFLQDTSVYFAFSDPTNIPKKALVINELMPAPKADQDLPNVEYIEIFHAGENQFRLEGVRLSNSRTEVDLSEYWIQPGEFLILAPESQAFQLEEYGNVMGVKNWPTLLNSGDQIRLIASSGQKIDWISYATSTWGGSEFASGGYSLEVPNFGFLCSNSDLLKPSKEPMRGTPGVQNSIYDPIPQHTSPILQSVYFLDSLRVRVVFSGSILPEIGADGLDFSSNLSIDSVGFFKENELHVLLKSPAQASQVYEVRIVGLRDCFGDPISGQLKSFVLPELPQAGELIINELLFNPRTGEPKFVEIRNLSQRYLNLENWALANLSSSGVADQIKVFGGLGSMLAPGEYLAITTDANGLHLAYPKSSIDHFLQIPTLPSYPIAGGTVVLLSAKAEIAERFPYSEELHHPLLREPKGVSLERISPDTPASYQMNWQSASGNEDFATPGRRNSQTISGEFEGESIHIEPEVFDPQGSSGLQFTSITYELDQPGWMGTFQIYSASGQLVRVLAQNQLLGASGLLTWTGTDSSGKIVRAGYYVLVAELYDPNGRTSVIKKTIVVATGL</sequence>
<dbReference type="InterPro" id="IPR014755">
    <property type="entry name" value="Cu-Rt/internalin_Ig-like"/>
</dbReference>
<evidence type="ECO:0000259" key="2">
    <source>
        <dbReference type="Pfam" id="PF00932"/>
    </source>
</evidence>
<keyword evidence="1" id="KW-0732">Signal</keyword>
<protein>
    <submittedName>
        <fullName evidence="3">Lamin tail domain-containing protein</fullName>
    </submittedName>
</protein>
<feature type="domain" description="LTD" evidence="2">
    <location>
        <begin position="278"/>
        <end position="389"/>
    </location>
</feature>